<protein>
    <recommendedName>
        <fullName evidence="7">Cupin domain-containing protein</fullName>
    </recommendedName>
</protein>
<reference evidence="4 5" key="1">
    <citation type="submission" date="2017-07" db="EMBL/GenBank/DDBJ databases">
        <title>A draft genome sequence of Komagataeibacter sp. T5K1.</title>
        <authorList>
            <person name="Skraban J."/>
            <person name="Cleenwerck I."/>
            <person name="Vandamme P."/>
            <person name="Trcek J."/>
        </authorList>
    </citation>
    <scope>NUCLEOTIDE SEQUENCE [LARGE SCALE GENOMIC DNA]</scope>
    <source>
        <strain evidence="4 5">T5K1</strain>
    </source>
</reference>
<sequence length="188" mass="20747">MILRHGTKRRSLRGMIASGCMMLMASVLPVGPSWAATEQAPRLTYHHMWTDDRGVSHLATCPLTQFVLKSMSPPAGPQWQDRQPDGRATVLMTVQPPHWDGAWHEDPKVQWIVPLRGRWFVQAMDGARVEMGPGDVLLGEDQNTRPLSTGPMRGRKGHLGGNVGDGAVDLMVVQMDIAPTVGQPCHFR</sequence>
<comment type="caution">
    <text evidence="4">The sequence shown here is derived from an EMBL/GenBank/DDBJ whole genome shotgun (WGS) entry which is preliminary data.</text>
</comment>
<dbReference type="Proteomes" id="UP000248116">
    <property type="component" value="Unassembled WGS sequence"/>
</dbReference>
<dbReference type="InterPro" id="IPR011051">
    <property type="entry name" value="RmlC_Cupin_sf"/>
</dbReference>
<dbReference type="AlphaFoldDB" id="A0A318QD79"/>
<evidence type="ECO:0000256" key="1">
    <source>
        <dbReference type="SAM" id="MobiDB-lite"/>
    </source>
</evidence>
<dbReference type="SUPFAM" id="SSF51182">
    <property type="entry name" value="RmlC-like cupins"/>
    <property type="match status" value="1"/>
</dbReference>
<organism evidence="4 5">
    <name type="scientific">Novacetimonas pomaceti</name>
    <dbReference type="NCBI Taxonomy" id="2021998"/>
    <lineage>
        <taxon>Bacteria</taxon>
        <taxon>Pseudomonadati</taxon>
        <taxon>Pseudomonadota</taxon>
        <taxon>Alphaproteobacteria</taxon>
        <taxon>Acetobacterales</taxon>
        <taxon>Acetobacteraceae</taxon>
        <taxon>Novacetimonas</taxon>
    </lineage>
</organism>
<proteinExistence type="predicted"/>
<gene>
    <name evidence="3" type="ORF">C3920_01565</name>
    <name evidence="4" type="ORF">CFR71_08165</name>
</gene>
<keyword evidence="2" id="KW-0732">Signal</keyword>
<evidence type="ECO:0000256" key="2">
    <source>
        <dbReference type="SAM" id="SignalP"/>
    </source>
</evidence>
<evidence type="ECO:0000313" key="6">
    <source>
        <dbReference type="Proteomes" id="UP000248116"/>
    </source>
</evidence>
<dbReference type="CDD" id="cd07009">
    <property type="entry name" value="cupin_BLL0285-like"/>
    <property type="match status" value="1"/>
</dbReference>
<dbReference type="EMBL" id="PRCW01000015">
    <property type="protein sequence ID" value="PYD49041.1"/>
    <property type="molecule type" value="Genomic_DNA"/>
</dbReference>
<dbReference type="Proteomes" id="UP000247609">
    <property type="component" value="Unassembled WGS sequence"/>
</dbReference>
<evidence type="ECO:0008006" key="7">
    <source>
        <dbReference type="Google" id="ProtNLM"/>
    </source>
</evidence>
<name>A0A318QD79_9PROT</name>
<evidence type="ECO:0000313" key="5">
    <source>
        <dbReference type="Proteomes" id="UP000247609"/>
    </source>
</evidence>
<feature type="signal peptide" evidence="2">
    <location>
        <begin position="1"/>
        <end position="35"/>
    </location>
</feature>
<accession>A0A318QD79</accession>
<reference evidence="3 6" key="2">
    <citation type="submission" date="2018-02" db="EMBL/GenBank/DDBJ databases">
        <authorList>
            <person name="Skraban J."/>
            <person name="Trcek J."/>
        </authorList>
    </citation>
    <scope>NUCLEOTIDE SEQUENCE [LARGE SCALE GENOMIC DNA]</scope>
    <source>
        <strain evidence="3 6">AV446</strain>
    </source>
</reference>
<feature type="chain" id="PRO_5016300980" description="Cupin domain-containing protein" evidence="2">
    <location>
        <begin position="36"/>
        <end position="188"/>
    </location>
</feature>
<evidence type="ECO:0000313" key="4">
    <source>
        <dbReference type="EMBL" id="PYD75784.1"/>
    </source>
</evidence>
<keyword evidence="6" id="KW-1185">Reference proteome</keyword>
<evidence type="ECO:0000313" key="3">
    <source>
        <dbReference type="EMBL" id="PYD49041.1"/>
    </source>
</evidence>
<dbReference type="EMBL" id="NOXG01000006">
    <property type="protein sequence ID" value="PYD75784.1"/>
    <property type="molecule type" value="Genomic_DNA"/>
</dbReference>
<feature type="region of interest" description="Disordered" evidence="1">
    <location>
        <begin position="134"/>
        <end position="158"/>
    </location>
</feature>